<accession>A0A4R0RW44</accession>
<comment type="function">
    <text evidence="4">GTPase involved in activation of the TORC1 signaling pathway, which promotes growth and represses autophagy in nutrient-rich conditions.</text>
</comment>
<evidence type="ECO:0000256" key="4">
    <source>
        <dbReference type="RuleBase" id="RU367014"/>
    </source>
</evidence>
<evidence type="ECO:0000256" key="1">
    <source>
        <dbReference type="ARBA" id="ARBA00007756"/>
    </source>
</evidence>
<protein>
    <recommendedName>
        <fullName evidence="4">GTP-binding protein</fullName>
    </recommendedName>
</protein>
<dbReference type="GO" id="GO:0009267">
    <property type="term" value="P:cellular response to starvation"/>
    <property type="evidence" value="ECO:0007669"/>
    <property type="project" value="TreeGrafter"/>
</dbReference>
<dbReference type="InterPro" id="IPR006762">
    <property type="entry name" value="Gtr1_RagA"/>
</dbReference>
<dbReference type="Gene3D" id="3.40.50.300">
    <property type="entry name" value="P-loop containing nucleotide triphosphate hydrolases"/>
    <property type="match status" value="1"/>
</dbReference>
<dbReference type="GO" id="GO:0010507">
    <property type="term" value="P:negative regulation of autophagy"/>
    <property type="evidence" value="ECO:0007669"/>
    <property type="project" value="TreeGrafter"/>
</dbReference>
<dbReference type="PANTHER" id="PTHR11259:SF2">
    <property type="entry name" value="GH16429P"/>
    <property type="match status" value="1"/>
</dbReference>
<evidence type="ECO:0000256" key="2">
    <source>
        <dbReference type="ARBA" id="ARBA00022741"/>
    </source>
</evidence>
<comment type="similarity">
    <text evidence="1 4">Belongs to the GTR/RAG GTP-binding protein family.</text>
</comment>
<evidence type="ECO:0000256" key="5">
    <source>
        <dbReference type="SAM" id="MobiDB-lite"/>
    </source>
</evidence>
<dbReference type="SUPFAM" id="SSF52540">
    <property type="entry name" value="P-loop containing nucleoside triphosphate hydrolases"/>
    <property type="match status" value="1"/>
</dbReference>
<dbReference type="GO" id="GO:0003924">
    <property type="term" value="F:GTPase activity"/>
    <property type="evidence" value="ECO:0007669"/>
    <property type="project" value="UniProtKB-UniRule"/>
</dbReference>
<feature type="region of interest" description="Disordered" evidence="5">
    <location>
        <begin position="1"/>
        <end position="27"/>
    </location>
</feature>
<dbReference type="GO" id="GO:1904263">
    <property type="term" value="P:positive regulation of TORC1 signaling"/>
    <property type="evidence" value="ECO:0007669"/>
    <property type="project" value="TreeGrafter"/>
</dbReference>
<dbReference type="Proteomes" id="UP000292702">
    <property type="component" value="Unassembled WGS sequence"/>
</dbReference>
<dbReference type="OrthoDB" id="26136at2759"/>
<dbReference type="AlphaFoldDB" id="A0A4R0RW44"/>
<organism evidence="6 7">
    <name type="scientific">Steccherinum ochraceum</name>
    <dbReference type="NCBI Taxonomy" id="92696"/>
    <lineage>
        <taxon>Eukaryota</taxon>
        <taxon>Fungi</taxon>
        <taxon>Dikarya</taxon>
        <taxon>Basidiomycota</taxon>
        <taxon>Agaricomycotina</taxon>
        <taxon>Agaricomycetes</taxon>
        <taxon>Polyporales</taxon>
        <taxon>Steccherinaceae</taxon>
        <taxon>Steccherinum</taxon>
    </lineage>
</organism>
<dbReference type="EMBL" id="RWJN01000001">
    <property type="protein sequence ID" value="TCD72003.1"/>
    <property type="molecule type" value="Genomic_DNA"/>
</dbReference>
<keyword evidence="3 4" id="KW-0342">GTP-binding</keyword>
<feature type="region of interest" description="Disordered" evidence="5">
    <location>
        <begin position="273"/>
        <end position="295"/>
    </location>
</feature>
<dbReference type="GO" id="GO:0005634">
    <property type="term" value="C:nucleus"/>
    <property type="evidence" value="ECO:0007669"/>
    <property type="project" value="TreeGrafter"/>
</dbReference>
<comment type="subunit">
    <text evidence="4">Component of the GSE complex.</text>
</comment>
<dbReference type="InterPro" id="IPR027417">
    <property type="entry name" value="P-loop_NTPase"/>
</dbReference>
<gene>
    <name evidence="6" type="ORF">EIP91_000135</name>
</gene>
<dbReference type="GO" id="GO:0000329">
    <property type="term" value="C:fungal-type vacuole membrane"/>
    <property type="evidence" value="ECO:0007669"/>
    <property type="project" value="TreeGrafter"/>
</dbReference>
<keyword evidence="2 4" id="KW-0547">Nucleotide-binding</keyword>
<sequence>MATSNGYGSISSTSLATAQPQPSGDSSDNVIRTKILLVGLRKSGKTSIYETLFNDCDPKQTFYLDTSTRITRHTYDTAIPLEIWDCPGIIAPETLGGQLSQFSSLIFVIDIQNLLQEPIAKLVDWVAAVYRYNPLMNLEVFVHKADVLTEDYKWDAFRTIQSRVNDEIQETSEEYEQISVNFSLTSIYDHSLHESFSKVLQKLMDTMPAYEELINVFCANSQSSKAFLCDIKSRLYLATDASPVDTQDYGLCADYLQMLNSFGPLYRSATASPPRHRTVGALHSPPPELSNPASPIVPLSAISSASQTPKVQVFPIPSTSPTPPTRSSSSASNPQPEASTGRQQKLKNLFYPSASTSLLPSSSSARTLTYYLITPHLALLTLLPTSVFEDKRGLVEYNVVFLREGVQEIYEVEDELRRGG</sequence>
<dbReference type="Pfam" id="PF04670">
    <property type="entry name" value="Gtr1_RagA"/>
    <property type="match status" value="1"/>
</dbReference>
<dbReference type="GO" id="GO:1990131">
    <property type="term" value="C:Gtr1-Gtr2 GTPase complex"/>
    <property type="evidence" value="ECO:0007669"/>
    <property type="project" value="UniProtKB-UniRule"/>
</dbReference>
<feature type="compositionally biased region" description="Low complexity" evidence="5">
    <location>
        <begin position="325"/>
        <end position="336"/>
    </location>
</feature>
<evidence type="ECO:0000256" key="3">
    <source>
        <dbReference type="ARBA" id="ARBA00023134"/>
    </source>
</evidence>
<proteinExistence type="inferred from homology"/>
<comment type="caution">
    <text evidence="6">The sequence shown here is derived from an EMBL/GenBank/DDBJ whole genome shotgun (WGS) entry which is preliminary data.</text>
</comment>
<dbReference type="Gene3D" id="3.30.450.190">
    <property type="match status" value="1"/>
</dbReference>
<keyword evidence="7" id="KW-1185">Reference proteome</keyword>
<evidence type="ECO:0000313" key="7">
    <source>
        <dbReference type="Proteomes" id="UP000292702"/>
    </source>
</evidence>
<feature type="region of interest" description="Disordered" evidence="5">
    <location>
        <begin position="312"/>
        <end position="342"/>
    </location>
</feature>
<name>A0A4R0RW44_9APHY</name>
<reference evidence="6 7" key="1">
    <citation type="submission" date="2018-11" db="EMBL/GenBank/DDBJ databases">
        <title>Genome assembly of Steccherinum ochraceum LE-BIN_3174, the white-rot fungus of the Steccherinaceae family (The Residual Polyporoid clade, Polyporales, Basidiomycota).</title>
        <authorList>
            <person name="Fedorova T.V."/>
            <person name="Glazunova O.A."/>
            <person name="Landesman E.O."/>
            <person name="Moiseenko K.V."/>
            <person name="Psurtseva N.V."/>
            <person name="Savinova O.S."/>
            <person name="Shakhova N.V."/>
            <person name="Tyazhelova T.V."/>
            <person name="Vasina D.V."/>
        </authorList>
    </citation>
    <scope>NUCLEOTIDE SEQUENCE [LARGE SCALE GENOMIC DNA]</scope>
    <source>
        <strain evidence="6 7">LE-BIN_3174</strain>
    </source>
</reference>
<dbReference type="PANTHER" id="PTHR11259">
    <property type="entry name" value="RAS-RELATED GTP BINDING RAG/GTR YEAST"/>
    <property type="match status" value="1"/>
</dbReference>
<dbReference type="STRING" id="92696.A0A4R0RW44"/>
<evidence type="ECO:0000313" key="6">
    <source>
        <dbReference type="EMBL" id="TCD72003.1"/>
    </source>
</evidence>
<dbReference type="GO" id="GO:0005525">
    <property type="term" value="F:GTP binding"/>
    <property type="evidence" value="ECO:0007669"/>
    <property type="project" value="UniProtKB-UniRule"/>
</dbReference>